<name>A0A165BWU0_9APHY</name>
<dbReference type="AlphaFoldDB" id="A0A165BWU0"/>
<dbReference type="GeneID" id="63819551"/>
<gene>
    <name evidence="1" type="ORF">LAESUDRAFT_451044</name>
</gene>
<dbReference type="EMBL" id="KV427659">
    <property type="protein sequence ID" value="KZT01795.1"/>
    <property type="molecule type" value="Genomic_DNA"/>
</dbReference>
<reference evidence="1 2" key="1">
    <citation type="journal article" date="2016" name="Mol. Biol. Evol.">
        <title>Comparative Genomics of Early-Diverging Mushroom-Forming Fungi Provides Insights into the Origins of Lignocellulose Decay Capabilities.</title>
        <authorList>
            <person name="Nagy L.G."/>
            <person name="Riley R."/>
            <person name="Tritt A."/>
            <person name="Adam C."/>
            <person name="Daum C."/>
            <person name="Floudas D."/>
            <person name="Sun H."/>
            <person name="Yadav J.S."/>
            <person name="Pangilinan J."/>
            <person name="Larsson K.H."/>
            <person name="Matsuura K."/>
            <person name="Barry K."/>
            <person name="Labutti K."/>
            <person name="Kuo R."/>
            <person name="Ohm R.A."/>
            <person name="Bhattacharya S.S."/>
            <person name="Shirouzu T."/>
            <person name="Yoshinaga Y."/>
            <person name="Martin F.M."/>
            <person name="Grigoriev I.V."/>
            <person name="Hibbett D.S."/>
        </authorList>
    </citation>
    <scope>NUCLEOTIDE SEQUENCE [LARGE SCALE GENOMIC DNA]</scope>
    <source>
        <strain evidence="1 2">93-53</strain>
    </source>
</reference>
<keyword evidence="2" id="KW-1185">Reference proteome</keyword>
<evidence type="ECO:0000313" key="1">
    <source>
        <dbReference type="EMBL" id="KZT01795.1"/>
    </source>
</evidence>
<organism evidence="1 2">
    <name type="scientific">Laetiporus sulphureus 93-53</name>
    <dbReference type="NCBI Taxonomy" id="1314785"/>
    <lineage>
        <taxon>Eukaryota</taxon>
        <taxon>Fungi</taxon>
        <taxon>Dikarya</taxon>
        <taxon>Basidiomycota</taxon>
        <taxon>Agaricomycotina</taxon>
        <taxon>Agaricomycetes</taxon>
        <taxon>Polyporales</taxon>
        <taxon>Laetiporus</taxon>
    </lineage>
</organism>
<sequence>MKNVELALRLIGRRAARRVAPSLRDKTDILHIPHKDPENSNWLPSTRTMHMATPRGKATPRAMPFLARRTLLRVRVISARAPSDRISRCCRQMVFACYYKPDHFRIGRCLDRLAWEYAFVELAGYAYQPPEITSRPGSVGIEDISPVARQIEHGQ</sequence>
<dbReference type="InParanoid" id="A0A165BWU0"/>
<proteinExistence type="predicted"/>
<dbReference type="Proteomes" id="UP000076871">
    <property type="component" value="Unassembled WGS sequence"/>
</dbReference>
<evidence type="ECO:0000313" key="2">
    <source>
        <dbReference type="Proteomes" id="UP000076871"/>
    </source>
</evidence>
<dbReference type="RefSeq" id="XP_040759535.1">
    <property type="nucleotide sequence ID" value="XM_040902520.1"/>
</dbReference>
<protein>
    <submittedName>
        <fullName evidence="1">Uncharacterized protein</fullName>
    </submittedName>
</protein>
<accession>A0A165BWU0</accession>